<evidence type="ECO:0000259" key="1">
    <source>
        <dbReference type="PROSITE" id="PS50011"/>
    </source>
</evidence>
<dbReference type="InterPro" id="IPR011009">
    <property type="entry name" value="Kinase-like_dom_sf"/>
</dbReference>
<evidence type="ECO:0000313" key="3">
    <source>
        <dbReference type="Proteomes" id="UP000799423"/>
    </source>
</evidence>
<dbReference type="AlphaFoldDB" id="A0A6A7BB46"/>
<accession>A0A6A7BB46</accession>
<keyword evidence="3" id="KW-1185">Reference proteome</keyword>
<protein>
    <recommendedName>
        <fullName evidence="1">Protein kinase domain-containing protein</fullName>
    </recommendedName>
</protein>
<dbReference type="PROSITE" id="PS50011">
    <property type="entry name" value="PROTEIN_KINASE_DOM"/>
    <property type="match status" value="1"/>
</dbReference>
<dbReference type="SUPFAM" id="SSF56112">
    <property type="entry name" value="Protein kinase-like (PK-like)"/>
    <property type="match status" value="1"/>
</dbReference>
<dbReference type="Proteomes" id="UP000799423">
    <property type="component" value="Unassembled WGS sequence"/>
</dbReference>
<organism evidence="2 3">
    <name type="scientific">Plenodomus tracheiphilus IPT5</name>
    <dbReference type="NCBI Taxonomy" id="1408161"/>
    <lineage>
        <taxon>Eukaryota</taxon>
        <taxon>Fungi</taxon>
        <taxon>Dikarya</taxon>
        <taxon>Ascomycota</taxon>
        <taxon>Pezizomycotina</taxon>
        <taxon>Dothideomycetes</taxon>
        <taxon>Pleosporomycetidae</taxon>
        <taxon>Pleosporales</taxon>
        <taxon>Pleosporineae</taxon>
        <taxon>Leptosphaeriaceae</taxon>
        <taxon>Plenodomus</taxon>
    </lineage>
</organism>
<dbReference type="GO" id="GO:0004672">
    <property type="term" value="F:protein kinase activity"/>
    <property type="evidence" value="ECO:0007669"/>
    <property type="project" value="InterPro"/>
</dbReference>
<gene>
    <name evidence="2" type="ORF">T440DRAFT_527985</name>
</gene>
<dbReference type="GO" id="GO:0005524">
    <property type="term" value="F:ATP binding"/>
    <property type="evidence" value="ECO:0007669"/>
    <property type="project" value="InterPro"/>
</dbReference>
<sequence length="314" mass="35816">MDRLMLLQDAPLSLVKWNEVKKERLFSAMCSSHYTHVSHNSTANKGMKNEIALLKVIRDQSDSHYAQDRFFQLLNWDTSRLTPQWFTTSTFPIGCTLEELQYHYPSMPEDFTWLVFTQLLEALDFLHNVCDPPIAHGDLFPGNIMIGYPNSESKAIGGLPQVKLIDFEGSQFSKRDHTLASDNVTLTDHAYQGFASDILQCISILYIITALHPSISDYKPPVINNSCEFPDIEADSAKLHLLSETLKASQQRAYGNTPWVLQSLYNYFAPRAYEKLANISESAEAQMRDVILDVSRPKFVETQRRLVELFDTLV</sequence>
<proteinExistence type="predicted"/>
<reference evidence="2" key="1">
    <citation type="submission" date="2020-01" db="EMBL/GenBank/DDBJ databases">
        <authorList>
            <consortium name="DOE Joint Genome Institute"/>
            <person name="Haridas S."/>
            <person name="Albert R."/>
            <person name="Binder M."/>
            <person name="Bloem J."/>
            <person name="Labutti K."/>
            <person name="Salamov A."/>
            <person name="Andreopoulos B."/>
            <person name="Baker S.E."/>
            <person name="Barry K."/>
            <person name="Bills G."/>
            <person name="Bluhm B.H."/>
            <person name="Cannon C."/>
            <person name="Castanera R."/>
            <person name="Culley D.E."/>
            <person name="Daum C."/>
            <person name="Ezra D."/>
            <person name="Gonzalez J.B."/>
            <person name="Henrissat B."/>
            <person name="Kuo A."/>
            <person name="Liang C."/>
            <person name="Lipzen A."/>
            <person name="Lutzoni F."/>
            <person name="Magnuson J."/>
            <person name="Mondo S."/>
            <person name="Nolan M."/>
            <person name="Ohm R."/>
            <person name="Pangilinan J."/>
            <person name="Park H.-J."/>
            <person name="Ramirez L."/>
            <person name="Alfaro M."/>
            <person name="Sun H."/>
            <person name="Tritt A."/>
            <person name="Yoshinaga Y."/>
            <person name="Zwiers L.-H."/>
            <person name="Turgeon B.G."/>
            <person name="Goodwin S.B."/>
            <person name="Spatafora J.W."/>
            <person name="Crous P.W."/>
            <person name="Grigoriev I.V."/>
        </authorList>
    </citation>
    <scope>NUCLEOTIDE SEQUENCE</scope>
    <source>
        <strain evidence="2">IPT5</strain>
    </source>
</reference>
<name>A0A6A7BB46_9PLEO</name>
<dbReference type="OrthoDB" id="3795368at2759"/>
<evidence type="ECO:0000313" key="2">
    <source>
        <dbReference type="EMBL" id="KAF2851635.1"/>
    </source>
</evidence>
<dbReference type="InterPro" id="IPR000719">
    <property type="entry name" value="Prot_kinase_dom"/>
</dbReference>
<dbReference type="EMBL" id="MU006301">
    <property type="protein sequence ID" value="KAF2851635.1"/>
    <property type="molecule type" value="Genomic_DNA"/>
</dbReference>
<dbReference type="Gene3D" id="1.10.510.10">
    <property type="entry name" value="Transferase(Phosphotransferase) domain 1"/>
    <property type="match status" value="1"/>
</dbReference>
<feature type="domain" description="Protein kinase" evidence="1">
    <location>
        <begin position="1"/>
        <end position="314"/>
    </location>
</feature>